<accession>A0A831RUL5</accession>
<reference evidence="2" key="1">
    <citation type="journal article" date="2020" name="mSystems">
        <title>Genome- and Community-Level Interaction Insights into Carbon Utilization and Element Cycling Functions of Hydrothermarchaeota in Hydrothermal Sediment.</title>
        <authorList>
            <person name="Zhou Z."/>
            <person name="Liu Y."/>
            <person name="Xu W."/>
            <person name="Pan J."/>
            <person name="Luo Z.H."/>
            <person name="Li M."/>
        </authorList>
    </citation>
    <scope>NUCLEOTIDE SEQUENCE [LARGE SCALE GENOMIC DNA]</scope>
    <source>
        <strain evidence="2">HyVt-458</strain>
    </source>
</reference>
<dbReference type="Pfam" id="PF07394">
    <property type="entry name" value="DUF1501"/>
    <property type="match status" value="1"/>
</dbReference>
<dbReference type="SUPFAM" id="SSF53649">
    <property type="entry name" value="Alkaline phosphatase-like"/>
    <property type="match status" value="1"/>
</dbReference>
<keyword evidence="1" id="KW-0732">Signal</keyword>
<feature type="chain" id="PRO_5032714498" evidence="1">
    <location>
        <begin position="30"/>
        <end position="424"/>
    </location>
</feature>
<dbReference type="EMBL" id="DRLF01000003">
    <property type="protein sequence ID" value="HEC05219.1"/>
    <property type="molecule type" value="Genomic_DNA"/>
</dbReference>
<name>A0A831RUL5_9GAMM</name>
<sequence>MKLSRRKFIGGTASLLATASGMQLGFVHAALPKGSRGKTLVYLFLRGGYDGLNMVIPRTGTHRTEYENKREHIQVPVSGDNAMHNLNGAFGLHGSASGMKALYDAGKLAVVHAVGMPEGLGSRSHFDSQEMYELGTPGDLSTTTGWLARHMMSTPGLVEDAAIPSLSTNSSSPTSLLGDKTAMTLDSVSGFHPNGGRYGNEHLDALAKIYNGNSSLDYAVKSSIDTINMLQQIDVEVPDTYPDTSLADDLGLLAGMIKMNVGLQVAAVDFGGWDTHNGQGDNGGGYYATRVEILSDAIAAFMDDLASHGLDNDVVLVVQSEFGRRARENGNRGTDHGTAFPMFVVGGKVQGGKVYGTFPGVADDDLYLNTDLKVTTDFRKVLSDVLVNFMGNPNVGTVFPGYTYSESDSFGLTGGAELFSNGFE</sequence>
<protein>
    <submittedName>
        <fullName evidence="2">DUF1501 domain-containing protein</fullName>
    </submittedName>
</protein>
<dbReference type="AlphaFoldDB" id="A0A831RUL5"/>
<dbReference type="InterPro" id="IPR006311">
    <property type="entry name" value="TAT_signal"/>
</dbReference>
<dbReference type="Proteomes" id="UP000886339">
    <property type="component" value="Unassembled WGS sequence"/>
</dbReference>
<comment type="caution">
    <text evidence="2">The sequence shown here is derived from an EMBL/GenBank/DDBJ whole genome shotgun (WGS) entry which is preliminary data.</text>
</comment>
<dbReference type="InterPro" id="IPR017850">
    <property type="entry name" value="Alkaline_phosphatase_core_sf"/>
</dbReference>
<evidence type="ECO:0000256" key="1">
    <source>
        <dbReference type="SAM" id="SignalP"/>
    </source>
</evidence>
<feature type="signal peptide" evidence="1">
    <location>
        <begin position="1"/>
        <end position="29"/>
    </location>
</feature>
<organism evidence="2">
    <name type="scientific">Thiolapillus brandeum</name>
    <dbReference type="NCBI Taxonomy" id="1076588"/>
    <lineage>
        <taxon>Bacteria</taxon>
        <taxon>Pseudomonadati</taxon>
        <taxon>Pseudomonadota</taxon>
        <taxon>Gammaproteobacteria</taxon>
        <taxon>Chromatiales</taxon>
        <taxon>Sedimenticolaceae</taxon>
        <taxon>Thiolapillus</taxon>
    </lineage>
</organism>
<gene>
    <name evidence="2" type="ORF">ENJ12_00065</name>
</gene>
<dbReference type="PANTHER" id="PTHR43737">
    <property type="entry name" value="BLL7424 PROTEIN"/>
    <property type="match status" value="1"/>
</dbReference>
<proteinExistence type="predicted"/>
<dbReference type="PROSITE" id="PS51318">
    <property type="entry name" value="TAT"/>
    <property type="match status" value="1"/>
</dbReference>
<evidence type="ECO:0000313" key="2">
    <source>
        <dbReference type="EMBL" id="HEC05219.1"/>
    </source>
</evidence>
<dbReference type="InterPro" id="IPR010869">
    <property type="entry name" value="DUF1501"/>
</dbReference>
<dbReference type="PANTHER" id="PTHR43737:SF1">
    <property type="entry name" value="DUF1501 DOMAIN-CONTAINING PROTEIN"/>
    <property type="match status" value="1"/>
</dbReference>